<feature type="domain" description="HNH" evidence="1">
    <location>
        <begin position="201"/>
        <end position="255"/>
    </location>
</feature>
<feature type="domain" description="DUF3427" evidence="2">
    <location>
        <begin position="4"/>
        <end position="139"/>
    </location>
</feature>
<reference evidence="3" key="1">
    <citation type="submission" date="2022-05" db="EMBL/GenBank/DDBJ databases">
        <title>Single-amplified genomics reveal most streamlined microbe among free-living bacteria.</title>
        <authorList>
            <person name="Roda-Garcia J."/>
            <person name="Haro-Moreno J.M."/>
            <person name="Rodriguez-Valera F."/>
            <person name="Almagro-Moreno S."/>
            <person name="Lopez-Perez M."/>
        </authorList>
    </citation>
    <scope>NUCLEOTIDE SEQUENCE</scope>
    <source>
        <strain evidence="3">TMED112-D2-2</strain>
    </source>
</reference>
<keyword evidence="3" id="KW-0255">Endonuclease</keyword>
<evidence type="ECO:0000313" key="3">
    <source>
        <dbReference type="EMBL" id="URQ63162.1"/>
    </source>
</evidence>
<dbReference type="InterPro" id="IPR002711">
    <property type="entry name" value="HNH"/>
</dbReference>
<sequence>MFPFVKHNQYTRHQIWKTVKGEDEKMSRNFQQSGYERINEDLFAFINIGYKGHAGQIFPNKWNPDTETLMWYGKKETHSGQPLMKSIIDGFTTLYCFARWNSDPEFTFLGVGKVVNYTDNFTEVFNKDGTRTFCLEFELSCKDEVINPAFIGNLDDSFEEGVPETKEGKEKWVRHKTRERNPEIVKQKKKEFEKEHGKLFCEVCNFDFSETYGSRGNGFIECHHNIPLHVEERERVTKTEDLSLLCSNCHRMIHRKKKWLTIEELKSIYNEKGSG</sequence>
<keyword evidence="3" id="KW-0378">Hydrolase</keyword>
<keyword evidence="4" id="KW-1185">Reference proteome</keyword>
<evidence type="ECO:0000313" key="4">
    <source>
        <dbReference type="Proteomes" id="UP001056381"/>
    </source>
</evidence>
<dbReference type="Pfam" id="PF11907">
    <property type="entry name" value="DUF3427"/>
    <property type="match status" value="1"/>
</dbReference>
<evidence type="ECO:0000259" key="1">
    <source>
        <dbReference type="Pfam" id="PF01844"/>
    </source>
</evidence>
<dbReference type="GO" id="GO:0004519">
    <property type="term" value="F:endonuclease activity"/>
    <property type="evidence" value="ECO:0007669"/>
    <property type="project" value="UniProtKB-KW"/>
</dbReference>
<dbReference type="InterPro" id="IPR021835">
    <property type="entry name" value="DUF3427"/>
</dbReference>
<keyword evidence="3" id="KW-0540">Nuclease</keyword>
<proteinExistence type="predicted"/>
<organism evidence="3 4">
    <name type="scientific">SAR86 cluster bacterium</name>
    <dbReference type="NCBI Taxonomy" id="2030880"/>
    <lineage>
        <taxon>Bacteria</taxon>
        <taxon>Pseudomonadati</taxon>
        <taxon>Pseudomonadota</taxon>
        <taxon>Gammaproteobacteria</taxon>
        <taxon>SAR86 cluster</taxon>
    </lineage>
</organism>
<evidence type="ECO:0000259" key="2">
    <source>
        <dbReference type="Pfam" id="PF11907"/>
    </source>
</evidence>
<dbReference type="GO" id="GO:0008270">
    <property type="term" value="F:zinc ion binding"/>
    <property type="evidence" value="ECO:0007669"/>
    <property type="project" value="InterPro"/>
</dbReference>
<dbReference type="InterPro" id="IPR003615">
    <property type="entry name" value="HNH_nuc"/>
</dbReference>
<name>A0A9Q8TZK0_9GAMM</name>
<dbReference type="CDD" id="cd00085">
    <property type="entry name" value="HNHc"/>
    <property type="match status" value="1"/>
</dbReference>
<dbReference type="Pfam" id="PF01844">
    <property type="entry name" value="HNH"/>
    <property type="match status" value="1"/>
</dbReference>
<dbReference type="Proteomes" id="UP001056381">
    <property type="component" value="Chromosome"/>
</dbReference>
<dbReference type="AlphaFoldDB" id="A0A9Q8TZK0"/>
<protein>
    <submittedName>
        <fullName evidence="3">HNH endonuclease</fullName>
    </submittedName>
</protein>
<dbReference type="GO" id="GO:0003676">
    <property type="term" value="F:nucleic acid binding"/>
    <property type="evidence" value="ECO:0007669"/>
    <property type="project" value="InterPro"/>
</dbReference>
<gene>
    <name evidence="3" type="ORF">M9B40_05405</name>
</gene>
<dbReference type="EMBL" id="CP097966">
    <property type="protein sequence ID" value="URQ63162.1"/>
    <property type="molecule type" value="Genomic_DNA"/>
</dbReference>
<accession>A0A9Q8TZK0</accession>